<evidence type="ECO:0000313" key="3">
    <source>
        <dbReference type="EMBL" id="MBE6501054.1"/>
    </source>
</evidence>
<proteinExistence type="predicted"/>
<name>A0A8T3VCR7_9EURY</name>
<dbReference type="RefSeq" id="WP_303738173.1">
    <property type="nucleotide sequence ID" value="NZ_SUTK01000003.1"/>
</dbReference>
<dbReference type="PANTHER" id="PTHR22916:SF3">
    <property type="entry name" value="UDP-GLCNAC:BETAGAL BETA-1,3-N-ACETYLGLUCOSAMINYLTRANSFERASE-LIKE PROTEIN 1"/>
    <property type="match status" value="1"/>
</dbReference>
<evidence type="ECO:0000259" key="2">
    <source>
        <dbReference type="Pfam" id="PF00535"/>
    </source>
</evidence>
<dbReference type="AlphaFoldDB" id="A0A8T3VCR7"/>
<dbReference type="GO" id="GO:0016758">
    <property type="term" value="F:hexosyltransferase activity"/>
    <property type="evidence" value="ECO:0007669"/>
    <property type="project" value="UniProtKB-ARBA"/>
</dbReference>
<dbReference type="Gene3D" id="3.90.550.10">
    <property type="entry name" value="Spore Coat Polysaccharide Biosynthesis Protein SpsA, Chain A"/>
    <property type="match status" value="1"/>
</dbReference>
<dbReference type="Pfam" id="PF00535">
    <property type="entry name" value="Glycos_transf_2"/>
    <property type="match status" value="1"/>
</dbReference>
<feature type="domain" description="Glycosyltransferase 2-like" evidence="2">
    <location>
        <begin position="5"/>
        <end position="132"/>
    </location>
</feature>
<sequence>MVEISVIMPVYNCEEFLEESIESVLNQSFTDFEFICVDDGSTDSSLSILQDYAKKDDRMKVFHQENKGGGDARNFTFHLIEGKYLLFIDSDDILCPEALENNYNLIKEKDVDFIFFKAINYDDDTGEYVDGEYYNLNYLYNEVGEEIFSYEDLPENMLLRLSATPWGKFYDAEFILNSGAQFAEGIIFHDNKFFWEMLFNSKKICFNNQLFYVRRIHSSSIQESKDKRYLNIFIALNGIVSLFEKYGNLEKYKHYLYNWKIGSFDMRYNQIQEQYKQLFLEEFKKDLSALDESEGHDNLMDIFTPHTLTIYENVMESDTYKEYDLLMERVRLNQQINRLNNEKSMLNDTIKNLTDKNNKKDKKIDKLNQKNDKLKDKNEKLKMKNKKLKDENNQLKNLVSDYKSRKAVKIADKLKLHN</sequence>
<dbReference type="CDD" id="cd00761">
    <property type="entry name" value="Glyco_tranf_GTA_type"/>
    <property type="match status" value="1"/>
</dbReference>
<comment type="caution">
    <text evidence="3">The sequence shown here is derived from an EMBL/GenBank/DDBJ whole genome shotgun (WGS) entry which is preliminary data.</text>
</comment>
<keyword evidence="1" id="KW-0175">Coiled coil</keyword>
<evidence type="ECO:0000313" key="4">
    <source>
        <dbReference type="Proteomes" id="UP000783037"/>
    </source>
</evidence>
<organism evidence="3 4">
    <name type="scientific">Methanobrevibacter thaueri</name>
    <dbReference type="NCBI Taxonomy" id="190975"/>
    <lineage>
        <taxon>Archaea</taxon>
        <taxon>Methanobacteriati</taxon>
        <taxon>Methanobacteriota</taxon>
        <taxon>Methanomada group</taxon>
        <taxon>Methanobacteria</taxon>
        <taxon>Methanobacteriales</taxon>
        <taxon>Methanobacteriaceae</taxon>
        <taxon>Methanobrevibacter</taxon>
    </lineage>
</organism>
<accession>A0A8T3VCR7</accession>
<evidence type="ECO:0000256" key="1">
    <source>
        <dbReference type="SAM" id="Coils"/>
    </source>
</evidence>
<dbReference type="SUPFAM" id="SSF53448">
    <property type="entry name" value="Nucleotide-diphospho-sugar transferases"/>
    <property type="match status" value="1"/>
</dbReference>
<feature type="coiled-coil region" evidence="1">
    <location>
        <begin position="329"/>
        <end position="405"/>
    </location>
</feature>
<dbReference type="Proteomes" id="UP000783037">
    <property type="component" value="Unassembled WGS sequence"/>
</dbReference>
<dbReference type="InterPro" id="IPR001173">
    <property type="entry name" value="Glyco_trans_2-like"/>
</dbReference>
<dbReference type="EMBL" id="SUTK01000003">
    <property type="protein sequence ID" value="MBE6501054.1"/>
    <property type="molecule type" value="Genomic_DNA"/>
</dbReference>
<reference evidence="3" key="1">
    <citation type="submission" date="2019-04" db="EMBL/GenBank/DDBJ databases">
        <title>Evolution of Biomass-Degrading Anaerobic Consortia Revealed by Metagenomics.</title>
        <authorList>
            <person name="Peng X."/>
        </authorList>
    </citation>
    <scope>NUCLEOTIDE SEQUENCE</scope>
    <source>
        <strain evidence="3">SIG18</strain>
    </source>
</reference>
<protein>
    <submittedName>
        <fullName evidence="3">Glycosyltransferase family 2 protein</fullName>
    </submittedName>
</protein>
<dbReference type="PANTHER" id="PTHR22916">
    <property type="entry name" value="GLYCOSYLTRANSFERASE"/>
    <property type="match status" value="1"/>
</dbReference>
<gene>
    <name evidence="3" type="ORF">E7Z79_01280</name>
</gene>
<dbReference type="InterPro" id="IPR029044">
    <property type="entry name" value="Nucleotide-diphossugar_trans"/>
</dbReference>